<evidence type="ECO:0000313" key="7">
    <source>
        <dbReference type="EMBL" id="AFL76090.1"/>
    </source>
</evidence>
<organism evidence="7 8">
    <name type="scientific">Thiocystis violascens (strain ATCC 17096 / DSM 198 / 6111)</name>
    <name type="common">Chromatium violascens</name>
    <dbReference type="NCBI Taxonomy" id="765911"/>
    <lineage>
        <taxon>Bacteria</taxon>
        <taxon>Pseudomonadati</taxon>
        <taxon>Pseudomonadota</taxon>
        <taxon>Gammaproteobacteria</taxon>
        <taxon>Chromatiales</taxon>
        <taxon>Chromatiaceae</taxon>
        <taxon>Thiocystis</taxon>
    </lineage>
</organism>
<dbReference type="STRING" id="765911.Thivi_4277"/>
<evidence type="ECO:0000259" key="5">
    <source>
        <dbReference type="PROSITE" id="PS50045"/>
    </source>
</evidence>
<keyword evidence="8" id="KW-1185">Reference proteome</keyword>
<dbReference type="Gene3D" id="1.10.8.60">
    <property type="match status" value="1"/>
</dbReference>
<dbReference type="Pfam" id="PF00158">
    <property type="entry name" value="Sigma54_activat"/>
    <property type="match status" value="1"/>
</dbReference>
<dbReference type="Gene3D" id="1.10.10.60">
    <property type="entry name" value="Homeodomain-like"/>
    <property type="match status" value="1"/>
</dbReference>
<proteinExistence type="predicted"/>
<evidence type="ECO:0000259" key="6">
    <source>
        <dbReference type="PROSITE" id="PS50112"/>
    </source>
</evidence>
<dbReference type="InterPro" id="IPR013656">
    <property type="entry name" value="PAS_4"/>
</dbReference>
<dbReference type="eggNOG" id="COG3829">
    <property type="taxonomic scope" value="Bacteria"/>
</dbReference>
<dbReference type="Gene3D" id="3.30.450.20">
    <property type="entry name" value="PAS domain"/>
    <property type="match status" value="1"/>
</dbReference>
<dbReference type="SUPFAM" id="SSF52540">
    <property type="entry name" value="P-loop containing nucleoside triphosphate hydrolases"/>
    <property type="match status" value="1"/>
</dbReference>
<dbReference type="CDD" id="cd00130">
    <property type="entry name" value="PAS"/>
    <property type="match status" value="1"/>
</dbReference>
<gene>
    <name evidence="7" type="ordered locus">Thivi_4277</name>
</gene>
<dbReference type="Proteomes" id="UP000006062">
    <property type="component" value="Chromosome"/>
</dbReference>
<evidence type="ECO:0000256" key="1">
    <source>
        <dbReference type="ARBA" id="ARBA00022741"/>
    </source>
</evidence>
<dbReference type="Gene3D" id="3.40.50.300">
    <property type="entry name" value="P-loop containing nucleotide triphosphate hydrolases"/>
    <property type="match status" value="1"/>
</dbReference>
<dbReference type="InterPro" id="IPR003593">
    <property type="entry name" value="AAA+_ATPase"/>
</dbReference>
<dbReference type="PROSITE" id="PS50045">
    <property type="entry name" value="SIGMA54_INTERACT_4"/>
    <property type="match status" value="1"/>
</dbReference>
<evidence type="ECO:0000256" key="2">
    <source>
        <dbReference type="ARBA" id="ARBA00022840"/>
    </source>
</evidence>
<dbReference type="InterPro" id="IPR002078">
    <property type="entry name" value="Sigma_54_int"/>
</dbReference>
<evidence type="ECO:0000256" key="4">
    <source>
        <dbReference type="ARBA" id="ARBA00023163"/>
    </source>
</evidence>
<name>I3YGH2_THIV6</name>
<dbReference type="SUPFAM" id="SSF46689">
    <property type="entry name" value="Homeodomain-like"/>
    <property type="match status" value="1"/>
</dbReference>
<dbReference type="AlphaFoldDB" id="I3YGH2"/>
<dbReference type="GO" id="GO:0043565">
    <property type="term" value="F:sequence-specific DNA binding"/>
    <property type="evidence" value="ECO:0007669"/>
    <property type="project" value="InterPro"/>
</dbReference>
<protein>
    <submittedName>
        <fullName evidence="7">Transcriptional regulator containing PAS, AAA-type ATPase, and DNA-binding domains</fullName>
    </submittedName>
</protein>
<dbReference type="Pfam" id="PF02954">
    <property type="entry name" value="HTH_8"/>
    <property type="match status" value="1"/>
</dbReference>
<dbReference type="InterPro" id="IPR002197">
    <property type="entry name" value="HTH_Fis"/>
</dbReference>
<dbReference type="SUPFAM" id="SSF55785">
    <property type="entry name" value="PYP-like sensor domain (PAS domain)"/>
    <property type="match status" value="1"/>
</dbReference>
<dbReference type="PANTHER" id="PTHR32071">
    <property type="entry name" value="TRANSCRIPTIONAL REGULATORY PROTEIN"/>
    <property type="match status" value="1"/>
</dbReference>
<keyword evidence="1" id="KW-0547">Nucleotide-binding</keyword>
<evidence type="ECO:0000256" key="3">
    <source>
        <dbReference type="ARBA" id="ARBA00023015"/>
    </source>
</evidence>
<dbReference type="Pfam" id="PF08448">
    <property type="entry name" value="PAS_4"/>
    <property type="match status" value="1"/>
</dbReference>
<dbReference type="InterPro" id="IPR000014">
    <property type="entry name" value="PAS"/>
</dbReference>
<keyword evidence="7" id="KW-0238">DNA-binding</keyword>
<keyword evidence="2" id="KW-0067">ATP-binding</keyword>
<dbReference type="SMART" id="SM00382">
    <property type="entry name" value="AAA"/>
    <property type="match status" value="1"/>
</dbReference>
<dbReference type="GO" id="GO:0005524">
    <property type="term" value="F:ATP binding"/>
    <property type="evidence" value="ECO:0007669"/>
    <property type="project" value="UniProtKB-KW"/>
</dbReference>
<dbReference type="EMBL" id="CP003154">
    <property type="protein sequence ID" value="AFL76090.1"/>
    <property type="molecule type" value="Genomic_DNA"/>
</dbReference>
<dbReference type="HOGENOM" id="CLU_000445_8_1_6"/>
<keyword evidence="4" id="KW-0804">Transcription</keyword>
<dbReference type="FunFam" id="3.40.50.300:FF:000006">
    <property type="entry name" value="DNA-binding transcriptional regulator NtrC"/>
    <property type="match status" value="1"/>
</dbReference>
<accession>I3YGH2</accession>
<dbReference type="InterPro" id="IPR009057">
    <property type="entry name" value="Homeodomain-like_sf"/>
</dbReference>
<dbReference type="InterPro" id="IPR058031">
    <property type="entry name" value="AAA_lid_NorR"/>
</dbReference>
<dbReference type="KEGG" id="tvi:Thivi_4277"/>
<dbReference type="Pfam" id="PF25601">
    <property type="entry name" value="AAA_lid_14"/>
    <property type="match status" value="1"/>
</dbReference>
<dbReference type="PANTHER" id="PTHR32071:SF122">
    <property type="entry name" value="SIGMA FACTOR"/>
    <property type="match status" value="1"/>
</dbReference>
<dbReference type="PROSITE" id="PS50112">
    <property type="entry name" value="PAS"/>
    <property type="match status" value="1"/>
</dbReference>
<feature type="domain" description="PAS" evidence="6">
    <location>
        <begin position="33"/>
        <end position="77"/>
    </location>
</feature>
<evidence type="ECO:0000313" key="8">
    <source>
        <dbReference type="Proteomes" id="UP000006062"/>
    </source>
</evidence>
<dbReference type="GO" id="GO:0006355">
    <property type="term" value="P:regulation of DNA-templated transcription"/>
    <property type="evidence" value="ECO:0007669"/>
    <property type="project" value="InterPro"/>
</dbReference>
<keyword evidence="3" id="KW-0805">Transcription regulation</keyword>
<reference evidence="7 8" key="1">
    <citation type="submission" date="2012-06" db="EMBL/GenBank/DDBJ databases">
        <title>Complete sequence of Thiocystis violascens DSM 198.</title>
        <authorList>
            <consortium name="US DOE Joint Genome Institute"/>
            <person name="Lucas S."/>
            <person name="Han J."/>
            <person name="Lapidus A."/>
            <person name="Cheng J.-F."/>
            <person name="Goodwin L."/>
            <person name="Pitluck S."/>
            <person name="Peters L."/>
            <person name="Ovchinnikova G."/>
            <person name="Teshima H."/>
            <person name="Detter J.C."/>
            <person name="Han C."/>
            <person name="Tapia R."/>
            <person name="Land M."/>
            <person name="Hauser L."/>
            <person name="Kyrpides N."/>
            <person name="Ivanova N."/>
            <person name="Pagani I."/>
            <person name="Vogl K."/>
            <person name="Liu Z."/>
            <person name="Frigaard N.-U."/>
            <person name="Bryant D."/>
            <person name="Woyke T."/>
        </authorList>
    </citation>
    <scope>NUCLEOTIDE SEQUENCE [LARGE SCALE GENOMIC DNA]</scope>
    <source>
        <strain evidence="8">ATCC 17096 / DSM 198 / 6111</strain>
    </source>
</reference>
<feature type="domain" description="Sigma-54 factor interaction" evidence="5">
    <location>
        <begin position="151"/>
        <end position="379"/>
    </location>
</feature>
<dbReference type="CDD" id="cd00009">
    <property type="entry name" value="AAA"/>
    <property type="match status" value="1"/>
</dbReference>
<dbReference type="InterPro" id="IPR035965">
    <property type="entry name" value="PAS-like_dom_sf"/>
</dbReference>
<sequence length="474" mass="52702">MLHATTPTVDNRMTNLSDKDRHRIQVHALPVSRTPTLSSLLLAQRKPFLVIDAEGRIRDVNGALEEAFGLDQVRLAGCSCCRLDAVAMEDCRHRRFFRDLEPYVETHALMTAGGDIRFAQIQGFPVIDEDAQVYLGEALHFPKSHSDTPGMVGNSAALRGLKQELTQAAATDVSVFLGGETGSGKELAAEFIHRHSRRAQGPFVVVDCTVLSEDLFESELFGHVKGAFTGAIGHKVGLFELADAGTLFFDEIGELPLSQQPKLLRALETGVFRPVGATKTRRADVRVVSATHQDVQAMMQRGEFRQDLYYRLAVLPIAIPPLRARREDIPALVDHLLLNIGANNNRGYRVEQDAMRKLLLYEFPGNVREMRNLLHLAAALSPNGVITQDLIRLSDTGNEPSPARKPAQEIRHPGLEQLSPIEAAEAGYIMDLLQRHRGSRTEVAASMSISERTLYRKLKRYRLNLPYERNGSDH</sequence>
<dbReference type="InterPro" id="IPR027417">
    <property type="entry name" value="P-loop_NTPase"/>
</dbReference>
<dbReference type="PRINTS" id="PR01590">
    <property type="entry name" value="HTHFIS"/>
</dbReference>